<dbReference type="OrthoDB" id="134075at2157"/>
<proteinExistence type="predicted"/>
<keyword evidence="2" id="KW-1185">Reference proteome</keyword>
<dbReference type="RefSeq" id="WP_012571980.1">
    <property type="nucleotide sequence ID" value="NC_011529.1"/>
</dbReference>
<dbReference type="PATRIC" id="fig|523850.10.peg.1028"/>
<dbReference type="HOGENOM" id="CLU_200895_2_1_2"/>
<evidence type="ECO:0000313" key="2">
    <source>
        <dbReference type="Proteomes" id="UP000002727"/>
    </source>
</evidence>
<dbReference type="GeneID" id="7018039"/>
<gene>
    <name evidence="1" type="ordered locus">TON_1020</name>
</gene>
<organism evidence="1 2">
    <name type="scientific">Thermococcus onnurineus (strain NA1)</name>
    <dbReference type="NCBI Taxonomy" id="523850"/>
    <lineage>
        <taxon>Archaea</taxon>
        <taxon>Methanobacteriati</taxon>
        <taxon>Methanobacteriota</taxon>
        <taxon>Thermococci</taxon>
        <taxon>Thermococcales</taxon>
        <taxon>Thermococcaceae</taxon>
        <taxon>Thermococcus</taxon>
    </lineage>
</organism>
<dbReference type="AlphaFoldDB" id="B6YWP5"/>
<name>B6YWP5_THEON</name>
<dbReference type="eggNOG" id="arCOG10612">
    <property type="taxonomic scope" value="Archaea"/>
</dbReference>
<accession>B6YWP5</accession>
<dbReference type="KEGG" id="ton:TON_1020"/>
<sequence>MCESKAVVVENGKEEIIMEDVAFLYFKEGKPVIRDILGREMLLEDYELDSIDFLRHIMRFKLRR</sequence>
<reference evidence="1 2" key="1">
    <citation type="journal article" date="2008" name="J. Bacteriol.">
        <title>The complete genome sequence of Thermococcus onnurineus NA1 reveals a mixed heterotrophic and carboxydotrophic metabolism.</title>
        <authorList>
            <person name="Lee H.S."/>
            <person name="Kang S.G."/>
            <person name="Bae S.S."/>
            <person name="Lim J.K."/>
            <person name="Cho Y."/>
            <person name="Kim Y.J."/>
            <person name="Jeon J.H."/>
            <person name="Cha S.S."/>
            <person name="Kwon K.K."/>
            <person name="Kim H.T."/>
            <person name="Park C.J."/>
            <person name="Lee H.W."/>
            <person name="Kim S.I."/>
            <person name="Chun J."/>
            <person name="Colwell R.R."/>
            <person name="Kim S.J."/>
            <person name="Lee J.H."/>
        </authorList>
    </citation>
    <scope>NUCLEOTIDE SEQUENCE [LARGE SCALE GENOMIC DNA]</scope>
    <source>
        <strain evidence="1 2">NA1</strain>
    </source>
</reference>
<dbReference type="InterPro" id="IPR019300">
    <property type="entry name" value="CooT"/>
</dbReference>
<dbReference type="STRING" id="523850.TON_1020"/>
<dbReference type="EMBL" id="CP000855">
    <property type="protein sequence ID" value="ACJ16508.1"/>
    <property type="molecule type" value="Genomic_DNA"/>
</dbReference>
<evidence type="ECO:0000313" key="1">
    <source>
        <dbReference type="EMBL" id="ACJ16508.1"/>
    </source>
</evidence>
<dbReference type="Pfam" id="PF10133">
    <property type="entry name" value="CooT"/>
    <property type="match status" value="1"/>
</dbReference>
<protein>
    <submittedName>
        <fullName evidence="1">Hypothetical RNA-binding protein</fullName>
    </submittedName>
</protein>
<dbReference type="Proteomes" id="UP000002727">
    <property type="component" value="Chromosome"/>
</dbReference>